<gene>
    <name evidence="1" type="ORF">JG688_00016683</name>
</gene>
<dbReference type="EMBL" id="JAENGY010002163">
    <property type="protein sequence ID" value="KAG6945221.1"/>
    <property type="molecule type" value="Genomic_DNA"/>
</dbReference>
<sequence length="68" mass="8304">MNKRFDTWEQFEAHVKMYLTQTHQTFYKCSSMTFQGRNKKIKESYARIGREAHDSELLLDKMYPQYFA</sequence>
<dbReference type="Proteomes" id="UP000709295">
    <property type="component" value="Unassembled WGS sequence"/>
</dbReference>
<name>A0A8J5IRN2_9STRA</name>
<organism evidence="1 2">
    <name type="scientific">Phytophthora aleatoria</name>
    <dbReference type="NCBI Taxonomy" id="2496075"/>
    <lineage>
        <taxon>Eukaryota</taxon>
        <taxon>Sar</taxon>
        <taxon>Stramenopiles</taxon>
        <taxon>Oomycota</taxon>
        <taxon>Peronosporomycetes</taxon>
        <taxon>Peronosporales</taxon>
        <taxon>Peronosporaceae</taxon>
        <taxon>Phytophthora</taxon>
    </lineage>
</organism>
<comment type="caution">
    <text evidence="1">The sequence shown here is derived from an EMBL/GenBank/DDBJ whole genome shotgun (WGS) entry which is preliminary data.</text>
</comment>
<keyword evidence="2" id="KW-1185">Reference proteome</keyword>
<dbReference type="AlphaFoldDB" id="A0A8J5IRN2"/>
<reference evidence="1" key="1">
    <citation type="submission" date="2021-01" db="EMBL/GenBank/DDBJ databases">
        <title>Phytophthora aleatoria, a newly-described species from Pinus radiata is distinct from Phytophthora cactorum isolates based on comparative genomics.</title>
        <authorList>
            <person name="Mcdougal R."/>
            <person name="Panda P."/>
            <person name="Williams N."/>
            <person name="Studholme D.J."/>
        </authorList>
    </citation>
    <scope>NUCLEOTIDE SEQUENCE</scope>
    <source>
        <strain evidence="1">NZFS 4037</strain>
    </source>
</reference>
<proteinExistence type="predicted"/>
<evidence type="ECO:0000313" key="1">
    <source>
        <dbReference type="EMBL" id="KAG6945221.1"/>
    </source>
</evidence>
<accession>A0A8J5IRN2</accession>
<evidence type="ECO:0000313" key="2">
    <source>
        <dbReference type="Proteomes" id="UP000709295"/>
    </source>
</evidence>
<protein>
    <submittedName>
        <fullName evidence="1">Uncharacterized protein</fullName>
    </submittedName>
</protein>